<dbReference type="AlphaFoldDB" id="A0AAE0YUI9"/>
<feature type="transmembrane region" description="Helical" evidence="1">
    <location>
        <begin position="292"/>
        <end position="312"/>
    </location>
</feature>
<keyword evidence="1" id="KW-0472">Membrane</keyword>
<evidence type="ECO:0000313" key="2">
    <source>
        <dbReference type="EMBL" id="KAK3757041.1"/>
    </source>
</evidence>
<sequence length="324" mass="36338">MASVSAAPLSSSDVVVASSASSELPQTAAGTPGLTFYVNGQKFSNPLYFKTALVGLMGAWPLAIMCVIVYMYNVLNYKRFTITAKMLFFPVIMLPGIVDNLYDIITEANVSNYDTTNLLSLVVVMSIMSVFSIVYLGMYTWENMRLGQQGKLYRPLVQEDDDDGDIELTIFSKSREGADLGMKARKILRNQRIVDEYMTANVIWGITTYNMMLTLVYAARYITHTDNNVIRETDVAVLSLVIIGFIALLIIFDFFLFRHPSNASVFMHYVIAAVFALSFTLDFQAQVKFVEIITFASFLLAVGASVYKLYFFMSTKIEVTKKEL</sequence>
<evidence type="ECO:0000313" key="3">
    <source>
        <dbReference type="Proteomes" id="UP001283361"/>
    </source>
</evidence>
<feature type="transmembrane region" description="Helical" evidence="1">
    <location>
        <begin position="82"/>
        <end position="98"/>
    </location>
</feature>
<gene>
    <name evidence="2" type="ORF">RRG08_062910</name>
</gene>
<feature type="transmembrane region" description="Helical" evidence="1">
    <location>
        <begin position="118"/>
        <end position="141"/>
    </location>
</feature>
<feature type="transmembrane region" description="Helical" evidence="1">
    <location>
        <begin position="263"/>
        <end position="280"/>
    </location>
</feature>
<evidence type="ECO:0000256" key="1">
    <source>
        <dbReference type="SAM" id="Phobius"/>
    </source>
</evidence>
<dbReference type="EMBL" id="JAWDGP010005417">
    <property type="protein sequence ID" value="KAK3757041.1"/>
    <property type="molecule type" value="Genomic_DNA"/>
</dbReference>
<keyword evidence="3" id="KW-1185">Reference proteome</keyword>
<proteinExistence type="predicted"/>
<feature type="transmembrane region" description="Helical" evidence="1">
    <location>
        <begin position="235"/>
        <end position="256"/>
    </location>
</feature>
<dbReference type="Proteomes" id="UP001283361">
    <property type="component" value="Unassembled WGS sequence"/>
</dbReference>
<accession>A0AAE0YUI9</accession>
<organism evidence="2 3">
    <name type="scientific">Elysia crispata</name>
    <name type="common">lettuce slug</name>
    <dbReference type="NCBI Taxonomy" id="231223"/>
    <lineage>
        <taxon>Eukaryota</taxon>
        <taxon>Metazoa</taxon>
        <taxon>Spiralia</taxon>
        <taxon>Lophotrochozoa</taxon>
        <taxon>Mollusca</taxon>
        <taxon>Gastropoda</taxon>
        <taxon>Heterobranchia</taxon>
        <taxon>Euthyneura</taxon>
        <taxon>Panpulmonata</taxon>
        <taxon>Sacoglossa</taxon>
        <taxon>Placobranchoidea</taxon>
        <taxon>Plakobranchidae</taxon>
        <taxon>Elysia</taxon>
    </lineage>
</organism>
<feature type="transmembrane region" description="Helical" evidence="1">
    <location>
        <begin position="47"/>
        <end position="70"/>
    </location>
</feature>
<feature type="transmembrane region" description="Helical" evidence="1">
    <location>
        <begin position="202"/>
        <end position="223"/>
    </location>
</feature>
<name>A0AAE0YUI9_9GAST</name>
<protein>
    <submittedName>
        <fullName evidence="2">Uncharacterized protein</fullName>
    </submittedName>
</protein>
<keyword evidence="1" id="KW-1133">Transmembrane helix</keyword>
<reference evidence="2" key="1">
    <citation type="journal article" date="2023" name="G3 (Bethesda)">
        <title>A reference genome for the long-term kleptoplast-retaining sea slug Elysia crispata morphotype clarki.</title>
        <authorList>
            <person name="Eastman K.E."/>
            <person name="Pendleton A.L."/>
            <person name="Shaikh M.A."/>
            <person name="Suttiyut T."/>
            <person name="Ogas R."/>
            <person name="Tomko P."/>
            <person name="Gavelis G."/>
            <person name="Widhalm J.R."/>
            <person name="Wisecaver J.H."/>
        </authorList>
    </citation>
    <scope>NUCLEOTIDE SEQUENCE</scope>
    <source>
        <strain evidence="2">ECLA1</strain>
    </source>
</reference>
<keyword evidence="1" id="KW-0812">Transmembrane</keyword>
<comment type="caution">
    <text evidence="2">The sequence shown here is derived from an EMBL/GenBank/DDBJ whole genome shotgun (WGS) entry which is preliminary data.</text>
</comment>